<reference evidence="2" key="1">
    <citation type="journal article" date="2006" name="Nature">
        <title>Deciphering the evolution and metabolism of an anammox bacterium from a community genome.</title>
        <authorList>
            <person name="Strous M."/>
            <person name="Pelletier E."/>
            <person name="Mangenot S."/>
            <person name="Rattei T."/>
            <person name="Lehner A."/>
            <person name="Taylor M.W."/>
            <person name="Horn M."/>
            <person name="Daims H."/>
            <person name="Bartol-Mavel D."/>
            <person name="Wincker P."/>
            <person name="Barbe V."/>
            <person name="Fonknechten N."/>
            <person name="Vallenet D."/>
            <person name="Segurens B."/>
            <person name="Schenowitz-Truong C."/>
            <person name="Medigue C."/>
            <person name="Collingro A."/>
            <person name="Snel B."/>
            <person name="Dutilh B.E."/>
            <person name="OpDenCamp H.J.M."/>
            <person name="vanDerDrift C."/>
            <person name="Cirpus I."/>
            <person name="vanDePas-Schoonen K.T."/>
            <person name="Harhangi H.R."/>
            <person name="vanNiftrik L."/>
            <person name="Schmid M."/>
            <person name="Keltjens J."/>
            <person name="vanDeVossenberg J."/>
            <person name="Kartal B."/>
            <person name="Meier H."/>
            <person name="Frishman D."/>
            <person name="Huynen M.A."/>
            <person name="Mewes H."/>
            <person name="Weissenbach J."/>
            <person name="Jetten M.S.M."/>
            <person name="Wagner M."/>
            <person name="LePaslier D."/>
        </authorList>
    </citation>
    <scope>NUCLEOTIDE SEQUENCE</scope>
</reference>
<evidence type="ECO:0000313" key="2">
    <source>
        <dbReference type="EMBL" id="CAJ74488.1"/>
    </source>
</evidence>
<name>Q1Q396_KUEST</name>
<dbReference type="AlphaFoldDB" id="Q1Q396"/>
<dbReference type="EMBL" id="CT573071">
    <property type="protein sequence ID" value="CAJ74488.1"/>
    <property type="molecule type" value="Genomic_DNA"/>
</dbReference>
<sequence>MLSYYPCKNAFVGGGTLQHALTMSVVFSVCFVIKIFLVAAMLRCEIGIKSQSWYC</sequence>
<keyword evidence="1" id="KW-0472">Membrane</keyword>
<reference evidence="2" key="2">
    <citation type="submission" date="2006-01" db="EMBL/GenBank/DDBJ databases">
        <authorList>
            <person name="Genoscope"/>
        </authorList>
    </citation>
    <scope>NUCLEOTIDE SEQUENCE</scope>
</reference>
<evidence type="ECO:0000256" key="1">
    <source>
        <dbReference type="SAM" id="Phobius"/>
    </source>
</evidence>
<feature type="transmembrane region" description="Helical" evidence="1">
    <location>
        <begin position="20"/>
        <end position="42"/>
    </location>
</feature>
<accession>Q1Q396</accession>
<proteinExistence type="predicted"/>
<protein>
    <submittedName>
        <fullName evidence="2">Uncharacterized protein</fullName>
    </submittedName>
</protein>
<keyword evidence="1" id="KW-1133">Transmembrane helix</keyword>
<organism evidence="2">
    <name type="scientific">Kuenenia stuttgartiensis</name>
    <dbReference type="NCBI Taxonomy" id="174633"/>
    <lineage>
        <taxon>Bacteria</taxon>
        <taxon>Pseudomonadati</taxon>
        <taxon>Planctomycetota</taxon>
        <taxon>Candidatus Brocadiia</taxon>
        <taxon>Candidatus Brocadiales</taxon>
        <taxon>Candidatus Brocadiaceae</taxon>
        <taxon>Candidatus Kuenenia</taxon>
    </lineage>
</organism>
<keyword evidence="1" id="KW-0812">Transmembrane</keyword>
<gene>
    <name evidence="2" type="ORF">kuste3725</name>
</gene>